<feature type="domain" description="PGG" evidence="8">
    <location>
        <begin position="191"/>
        <end position="316"/>
    </location>
</feature>
<accession>A0A3Q7GPM3</accession>
<keyword evidence="2 7" id="KW-0812">Transmembrane</keyword>
<evidence type="ECO:0000256" key="4">
    <source>
        <dbReference type="ARBA" id="ARBA00022989"/>
    </source>
</evidence>
<evidence type="ECO:0000256" key="7">
    <source>
        <dbReference type="SAM" id="Phobius"/>
    </source>
</evidence>
<dbReference type="PANTHER" id="PTHR24186">
    <property type="entry name" value="PROTEIN PHOSPHATASE 1 REGULATORY SUBUNIT"/>
    <property type="match status" value="1"/>
</dbReference>
<proteinExistence type="predicted"/>
<feature type="transmembrane region" description="Helical" evidence="7">
    <location>
        <begin position="240"/>
        <end position="264"/>
    </location>
</feature>
<evidence type="ECO:0000256" key="6">
    <source>
        <dbReference type="ARBA" id="ARBA00023136"/>
    </source>
</evidence>
<reference evidence="9" key="2">
    <citation type="submission" date="2019-01" db="UniProtKB">
        <authorList>
            <consortium name="EnsemblPlants"/>
        </authorList>
    </citation>
    <scope>IDENTIFICATION</scope>
    <source>
        <strain evidence="9">cv. Heinz 1706</strain>
    </source>
</reference>
<feature type="transmembrane region" description="Helical" evidence="7">
    <location>
        <begin position="298"/>
        <end position="318"/>
    </location>
</feature>
<dbReference type="InParanoid" id="A0A3Q7GPM3"/>
<reference evidence="9" key="1">
    <citation type="journal article" date="2012" name="Nature">
        <title>The tomato genome sequence provides insights into fleshy fruit evolution.</title>
        <authorList>
            <consortium name="Tomato Genome Consortium"/>
        </authorList>
    </citation>
    <scope>NUCLEOTIDE SEQUENCE [LARGE SCALE GENOMIC DNA]</scope>
    <source>
        <strain evidence="9">cv. Heinz 1706</strain>
    </source>
</reference>
<dbReference type="STRING" id="4081.A0A3Q7GPM3"/>
<comment type="subcellular location">
    <subcellularLocation>
        <location evidence="1">Membrane</location>
        <topology evidence="1">Multi-pass membrane protein</topology>
    </subcellularLocation>
</comment>
<feature type="transmembrane region" description="Helical" evidence="7">
    <location>
        <begin position="12"/>
        <end position="35"/>
    </location>
</feature>
<feature type="transmembrane region" description="Helical" evidence="7">
    <location>
        <begin position="55"/>
        <end position="86"/>
    </location>
</feature>
<dbReference type="EnsemblPlants" id="Solyc05g055970.3.1">
    <property type="protein sequence ID" value="Solyc05g055970.3.1"/>
    <property type="gene ID" value="Solyc05g055970.3"/>
</dbReference>
<feature type="transmembrane region" description="Helical" evidence="7">
    <location>
        <begin position="197"/>
        <end position="220"/>
    </location>
</feature>
<evidence type="ECO:0000259" key="8">
    <source>
        <dbReference type="Pfam" id="PF13962"/>
    </source>
</evidence>
<dbReference type="Proteomes" id="UP000004994">
    <property type="component" value="Chromosome 5"/>
</dbReference>
<keyword evidence="5" id="KW-0040">ANK repeat</keyword>
<sequence length="346" mass="37879">MDRENIMQAAQIHLVVATLIMTVTFTAGFTSPGGFDNNIDSTNKGMAILLRRSAFRAFVVTDAIAFTSSAVAVFTYFAMAASVISVTELPVVMRLYKFATFLQLVAMSAVVIAFVTGIEEEHDVESERHRDQCYLKLTIKLAMVDRESYGKCIQQRLDTSDKRKRKVEIDHPLVYTKMNSYDNDKRTIKIIRDAAQIHIVVATLLVTVTFAAGFTLPGGFESDKDSFDKGMAILSKKSAFCAFVVTDAIAFACSAGAVFSYFVIAMTYMPKTGGELEITLTKKEQRILLKTFDLATSLLFLSMSAVVIAFVTGLYATLENSVGLAATKPLSSGGAKNFTKEQGIVE</sequence>
<organism evidence="9">
    <name type="scientific">Solanum lycopersicum</name>
    <name type="common">Tomato</name>
    <name type="synonym">Lycopersicon esculentum</name>
    <dbReference type="NCBI Taxonomy" id="4081"/>
    <lineage>
        <taxon>Eukaryota</taxon>
        <taxon>Viridiplantae</taxon>
        <taxon>Streptophyta</taxon>
        <taxon>Embryophyta</taxon>
        <taxon>Tracheophyta</taxon>
        <taxon>Spermatophyta</taxon>
        <taxon>Magnoliopsida</taxon>
        <taxon>eudicotyledons</taxon>
        <taxon>Gunneridae</taxon>
        <taxon>Pentapetalae</taxon>
        <taxon>asterids</taxon>
        <taxon>lamiids</taxon>
        <taxon>Solanales</taxon>
        <taxon>Solanaceae</taxon>
        <taxon>Solanoideae</taxon>
        <taxon>Solaneae</taxon>
        <taxon>Solanum</taxon>
        <taxon>Solanum subgen. Lycopersicon</taxon>
    </lineage>
</organism>
<evidence type="ECO:0000256" key="5">
    <source>
        <dbReference type="ARBA" id="ARBA00023043"/>
    </source>
</evidence>
<dbReference type="Gramene" id="Solyc05g055970.3.1">
    <property type="protein sequence ID" value="Solyc05g055970.3.1"/>
    <property type="gene ID" value="Solyc05g055970.3"/>
</dbReference>
<dbReference type="Pfam" id="PF13962">
    <property type="entry name" value="PGG"/>
    <property type="match status" value="2"/>
</dbReference>
<keyword evidence="10" id="KW-1185">Reference proteome</keyword>
<protein>
    <recommendedName>
        <fullName evidence="8">PGG domain-containing protein</fullName>
    </recommendedName>
</protein>
<evidence type="ECO:0000256" key="1">
    <source>
        <dbReference type="ARBA" id="ARBA00004141"/>
    </source>
</evidence>
<keyword evidence="4 7" id="KW-1133">Transmembrane helix</keyword>
<dbReference type="InterPro" id="IPR026961">
    <property type="entry name" value="PGG_dom"/>
</dbReference>
<name>A0A3Q7GPM3_SOLLC</name>
<keyword evidence="6 7" id="KW-0472">Membrane</keyword>
<dbReference type="AlphaFoldDB" id="A0A3Q7GPM3"/>
<dbReference type="PANTHER" id="PTHR24186:SF50">
    <property type="entry name" value="ANKYRIN REPEAT-CONTAINING PROTEIN ITN1-LIKE ISOFORM X1"/>
    <property type="match status" value="1"/>
</dbReference>
<keyword evidence="3" id="KW-0677">Repeat</keyword>
<evidence type="ECO:0000313" key="10">
    <source>
        <dbReference type="Proteomes" id="UP000004994"/>
    </source>
</evidence>
<evidence type="ECO:0000256" key="2">
    <source>
        <dbReference type="ARBA" id="ARBA00022692"/>
    </source>
</evidence>
<dbReference type="GO" id="GO:0016020">
    <property type="term" value="C:membrane"/>
    <property type="evidence" value="ECO:0000318"/>
    <property type="project" value="GO_Central"/>
</dbReference>
<evidence type="ECO:0000313" key="9">
    <source>
        <dbReference type="EnsemblPlants" id="Solyc05g055970.3.1"/>
    </source>
</evidence>
<evidence type="ECO:0000256" key="3">
    <source>
        <dbReference type="ARBA" id="ARBA00022737"/>
    </source>
</evidence>
<feature type="domain" description="PGG" evidence="8">
    <location>
        <begin position="4"/>
        <end position="118"/>
    </location>
</feature>